<evidence type="ECO:0000256" key="11">
    <source>
        <dbReference type="ARBA" id="ARBA00049515"/>
    </source>
</evidence>
<feature type="domain" description="Aminoacyl-transfer RNA synthetases class-II family profile" evidence="13">
    <location>
        <begin position="42"/>
        <end position="311"/>
    </location>
</feature>
<dbReference type="InterPro" id="IPR004154">
    <property type="entry name" value="Anticodon-bd"/>
</dbReference>
<comment type="catalytic activity">
    <reaction evidence="11">
        <text>tRNA(Thr) + L-threonine + ATP = L-threonyl-tRNA(Thr) + AMP + diphosphate + H(+)</text>
        <dbReference type="Rhea" id="RHEA:24624"/>
        <dbReference type="Rhea" id="RHEA-COMP:9670"/>
        <dbReference type="Rhea" id="RHEA-COMP:9704"/>
        <dbReference type="ChEBI" id="CHEBI:15378"/>
        <dbReference type="ChEBI" id="CHEBI:30616"/>
        <dbReference type="ChEBI" id="CHEBI:33019"/>
        <dbReference type="ChEBI" id="CHEBI:57926"/>
        <dbReference type="ChEBI" id="CHEBI:78442"/>
        <dbReference type="ChEBI" id="CHEBI:78534"/>
        <dbReference type="ChEBI" id="CHEBI:456215"/>
        <dbReference type="EC" id="6.1.1.3"/>
    </reaction>
</comment>
<evidence type="ECO:0000259" key="13">
    <source>
        <dbReference type="PROSITE" id="PS50862"/>
    </source>
</evidence>
<dbReference type="InterPro" id="IPR002320">
    <property type="entry name" value="Thr-tRNA-ligase_IIa"/>
</dbReference>
<dbReference type="PANTHER" id="PTHR11451">
    <property type="entry name" value="THREONINE-TRNA LIGASE"/>
    <property type="match status" value="1"/>
</dbReference>
<dbReference type="InterPro" id="IPR006195">
    <property type="entry name" value="aa-tRNA-synth_II"/>
</dbReference>
<dbReference type="Gene3D" id="3.30.930.10">
    <property type="entry name" value="Bira Bifunctional Protein, Domain 2"/>
    <property type="match status" value="1"/>
</dbReference>
<keyword evidence="9" id="KW-0648">Protein biosynthesis</keyword>
<evidence type="ECO:0000256" key="9">
    <source>
        <dbReference type="ARBA" id="ARBA00022917"/>
    </source>
</evidence>
<dbReference type="InterPro" id="IPR002314">
    <property type="entry name" value="aa-tRNA-synt_IIb"/>
</dbReference>
<organism evidence="14 15">
    <name type="scientific">Kitasatospora terrestris</name>
    <dbReference type="NCBI Taxonomy" id="258051"/>
    <lineage>
        <taxon>Bacteria</taxon>
        <taxon>Bacillati</taxon>
        <taxon>Actinomycetota</taxon>
        <taxon>Actinomycetes</taxon>
        <taxon>Kitasatosporales</taxon>
        <taxon>Streptomycetaceae</taxon>
        <taxon>Kitasatospora</taxon>
    </lineage>
</organism>
<evidence type="ECO:0000256" key="10">
    <source>
        <dbReference type="ARBA" id="ARBA00023146"/>
    </source>
</evidence>
<sequence>MVARPSPDPRETTVNDHRKLGRELRLFGTDPLIGAGLPYWLPDGAAVRHALEEYVREAERRAGYRHVYSPVLGKRELYEISGHWEHYSEDMFPPMDLGTEQVVLRPSLCPHHAVIFRSQGRSYRELPLRMAELGPMFRAELSGVLGGLTRVRSIQLNDAHVFCRLDQVADEVRGALGMIRDAYRALGIGAARYRLSLPGEGGKYVKDPELWRRANALLVEVLEESGIRYERADGEAAFYGPKIDVQVVDSAGREATLSTVQVDFHQPARFDLSYIGADGRRHRPVMVHRAVIGSVERAVAHLIETHGGAFPTWLAPVQLLVLPLSDAQLPDAEALVSRALALGLRAELAAPDQGTLGARVRAGRLVPYRAVLGPAESATGRLSLRPRTGEHLPAEPAEDALRRILADRP</sequence>
<keyword evidence="10" id="KW-0030">Aminoacyl-tRNA synthetase</keyword>
<dbReference type="PRINTS" id="PR01047">
    <property type="entry name" value="TRNASYNTHTHR"/>
</dbReference>
<dbReference type="Pfam" id="PF03129">
    <property type="entry name" value="HGTP_anticodon"/>
    <property type="match status" value="1"/>
</dbReference>
<dbReference type="InterPro" id="IPR045864">
    <property type="entry name" value="aa-tRNA-synth_II/BPL/LPL"/>
</dbReference>
<evidence type="ECO:0000256" key="6">
    <source>
        <dbReference type="ARBA" id="ARBA00022741"/>
    </source>
</evidence>
<dbReference type="InterPro" id="IPR033728">
    <property type="entry name" value="ThrRS_core"/>
</dbReference>
<dbReference type="GO" id="GO:0016874">
    <property type="term" value="F:ligase activity"/>
    <property type="evidence" value="ECO:0007669"/>
    <property type="project" value="UniProtKB-KW"/>
</dbReference>
<accession>A0ABP9EB24</accession>
<dbReference type="EMBL" id="BAABIS010000001">
    <property type="protein sequence ID" value="GAA4872770.1"/>
    <property type="molecule type" value="Genomic_DNA"/>
</dbReference>
<reference evidence="15" key="1">
    <citation type="journal article" date="2019" name="Int. J. Syst. Evol. Microbiol.">
        <title>The Global Catalogue of Microorganisms (GCM) 10K type strain sequencing project: providing services to taxonomists for standard genome sequencing and annotation.</title>
        <authorList>
            <consortium name="The Broad Institute Genomics Platform"/>
            <consortium name="The Broad Institute Genome Sequencing Center for Infectious Disease"/>
            <person name="Wu L."/>
            <person name="Ma J."/>
        </authorList>
    </citation>
    <scope>NUCLEOTIDE SEQUENCE [LARGE SCALE GENOMIC DNA]</scope>
    <source>
        <strain evidence="15">JCM 13006</strain>
    </source>
</reference>
<evidence type="ECO:0000256" key="2">
    <source>
        <dbReference type="ARBA" id="ARBA00013163"/>
    </source>
</evidence>
<evidence type="ECO:0000256" key="1">
    <source>
        <dbReference type="ARBA" id="ARBA00008226"/>
    </source>
</evidence>
<keyword evidence="5" id="KW-0479">Metal-binding</keyword>
<comment type="similarity">
    <text evidence="1">Belongs to the class-II aminoacyl-tRNA synthetase family.</text>
</comment>
<dbReference type="Proteomes" id="UP001501752">
    <property type="component" value="Unassembled WGS sequence"/>
</dbReference>
<gene>
    <name evidence="14" type="primary">thrS_1</name>
    <name evidence="14" type="ORF">GCM10023235_59820</name>
</gene>
<evidence type="ECO:0000256" key="4">
    <source>
        <dbReference type="ARBA" id="ARBA00022598"/>
    </source>
</evidence>
<keyword evidence="8" id="KW-0067">ATP-binding</keyword>
<keyword evidence="7" id="KW-0862">Zinc</keyword>
<proteinExistence type="inferred from homology"/>
<dbReference type="PROSITE" id="PS50862">
    <property type="entry name" value="AA_TRNA_LIGASE_II"/>
    <property type="match status" value="1"/>
</dbReference>
<evidence type="ECO:0000256" key="7">
    <source>
        <dbReference type="ARBA" id="ARBA00022833"/>
    </source>
</evidence>
<dbReference type="CDD" id="cd00771">
    <property type="entry name" value="ThrRS_core"/>
    <property type="match status" value="1"/>
</dbReference>
<protein>
    <recommendedName>
        <fullName evidence="2 12">Threonine--tRNA ligase</fullName>
        <ecNumber evidence="2 12">6.1.1.3</ecNumber>
    </recommendedName>
</protein>
<dbReference type="NCBIfam" id="TIGR00418">
    <property type="entry name" value="thrS"/>
    <property type="match status" value="1"/>
</dbReference>
<keyword evidence="4 14" id="KW-0436">Ligase</keyword>
<evidence type="ECO:0000313" key="14">
    <source>
        <dbReference type="EMBL" id="GAA4872770.1"/>
    </source>
</evidence>
<evidence type="ECO:0000313" key="15">
    <source>
        <dbReference type="Proteomes" id="UP001501752"/>
    </source>
</evidence>
<dbReference type="SUPFAM" id="SSF52954">
    <property type="entry name" value="Class II aaRS ABD-related"/>
    <property type="match status" value="1"/>
</dbReference>
<evidence type="ECO:0000256" key="3">
    <source>
        <dbReference type="ARBA" id="ARBA00022490"/>
    </source>
</evidence>
<keyword evidence="15" id="KW-1185">Reference proteome</keyword>
<keyword evidence="3" id="KW-0963">Cytoplasm</keyword>
<name>A0ABP9EB24_9ACTN</name>
<evidence type="ECO:0000256" key="5">
    <source>
        <dbReference type="ARBA" id="ARBA00022723"/>
    </source>
</evidence>
<evidence type="ECO:0000256" key="12">
    <source>
        <dbReference type="NCBIfam" id="TIGR00418"/>
    </source>
</evidence>
<dbReference type="EC" id="6.1.1.3" evidence="2 12"/>
<comment type="caution">
    <text evidence="14">The sequence shown here is derived from an EMBL/GenBank/DDBJ whole genome shotgun (WGS) entry which is preliminary data.</text>
</comment>
<dbReference type="InterPro" id="IPR036621">
    <property type="entry name" value="Anticodon-bd_dom_sf"/>
</dbReference>
<dbReference type="PANTHER" id="PTHR11451:SF56">
    <property type="entry name" value="THREONINE--TRNA LIGASE 1"/>
    <property type="match status" value="1"/>
</dbReference>
<dbReference type="SUPFAM" id="SSF55681">
    <property type="entry name" value="Class II aaRS and biotin synthetases"/>
    <property type="match status" value="1"/>
</dbReference>
<dbReference type="Pfam" id="PF00587">
    <property type="entry name" value="tRNA-synt_2b"/>
    <property type="match status" value="1"/>
</dbReference>
<evidence type="ECO:0000256" key="8">
    <source>
        <dbReference type="ARBA" id="ARBA00022840"/>
    </source>
</evidence>
<keyword evidence="6" id="KW-0547">Nucleotide-binding</keyword>
<dbReference type="Gene3D" id="3.40.50.800">
    <property type="entry name" value="Anticodon-binding domain"/>
    <property type="match status" value="1"/>
</dbReference>